<dbReference type="PANTHER" id="PTHR20856">
    <property type="entry name" value="DNA-DIRECTED RNA POLYMERASE I SUBUNIT 2"/>
    <property type="match status" value="1"/>
</dbReference>
<comment type="similarity">
    <text evidence="1 8">Belongs to the RNA polymerase beta chain family.</text>
</comment>
<keyword evidence="4" id="KW-0808">Transferase</keyword>
<evidence type="ECO:0000256" key="8">
    <source>
        <dbReference type="RuleBase" id="RU000434"/>
    </source>
</evidence>
<evidence type="ECO:0000259" key="10">
    <source>
        <dbReference type="Pfam" id="PF04565"/>
    </source>
</evidence>
<keyword evidence="3 11" id="KW-0240">DNA-directed RNA polymerase</keyword>
<dbReference type="SUPFAM" id="SSF64484">
    <property type="entry name" value="beta and beta-prime subunits of DNA dependent RNA-polymerase"/>
    <property type="match status" value="1"/>
</dbReference>
<dbReference type="STRING" id="35608.A0A2U1PW99"/>
<comment type="caution">
    <text evidence="11">The sequence shown here is derived from an EMBL/GenBank/DDBJ whole genome shotgun (WGS) entry which is preliminary data.</text>
</comment>
<dbReference type="OrthoDB" id="1533630at2759"/>
<keyword evidence="5" id="KW-0548">Nucleotidyltransferase</keyword>
<name>A0A2U1PW99_ARTAN</name>
<keyword evidence="6" id="KW-0804">Transcription</keyword>
<evidence type="ECO:0000256" key="3">
    <source>
        <dbReference type="ARBA" id="ARBA00022478"/>
    </source>
</evidence>
<feature type="domain" description="RNA polymerase Rpb2" evidence="9">
    <location>
        <begin position="31"/>
        <end position="88"/>
    </location>
</feature>
<dbReference type="GO" id="GO:0006351">
    <property type="term" value="P:DNA-templated transcription"/>
    <property type="evidence" value="ECO:0007669"/>
    <property type="project" value="InterPro"/>
</dbReference>
<dbReference type="GO" id="GO:0000428">
    <property type="term" value="C:DNA-directed RNA polymerase complex"/>
    <property type="evidence" value="ECO:0007669"/>
    <property type="project" value="UniProtKB-KW"/>
</dbReference>
<evidence type="ECO:0000313" key="12">
    <source>
        <dbReference type="Proteomes" id="UP000245207"/>
    </source>
</evidence>
<feature type="domain" description="RNA polymerase Rpb2" evidence="10">
    <location>
        <begin position="93"/>
        <end position="155"/>
    </location>
</feature>
<dbReference type="InterPro" id="IPR007645">
    <property type="entry name" value="RNA_pol_Rpb2_3"/>
</dbReference>
<dbReference type="Proteomes" id="UP000245207">
    <property type="component" value="Unassembled WGS sequence"/>
</dbReference>
<reference evidence="11 12" key="1">
    <citation type="journal article" date="2018" name="Mol. Plant">
        <title>The genome of Artemisia annua provides insight into the evolution of Asteraceae family and artemisinin biosynthesis.</title>
        <authorList>
            <person name="Shen Q."/>
            <person name="Zhang L."/>
            <person name="Liao Z."/>
            <person name="Wang S."/>
            <person name="Yan T."/>
            <person name="Shi P."/>
            <person name="Liu M."/>
            <person name="Fu X."/>
            <person name="Pan Q."/>
            <person name="Wang Y."/>
            <person name="Lv Z."/>
            <person name="Lu X."/>
            <person name="Zhang F."/>
            <person name="Jiang W."/>
            <person name="Ma Y."/>
            <person name="Chen M."/>
            <person name="Hao X."/>
            <person name="Li L."/>
            <person name="Tang Y."/>
            <person name="Lv G."/>
            <person name="Zhou Y."/>
            <person name="Sun X."/>
            <person name="Brodelius P.E."/>
            <person name="Rose J.K.C."/>
            <person name="Tang K."/>
        </authorList>
    </citation>
    <scope>NUCLEOTIDE SEQUENCE [LARGE SCALE GENOMIC DNA]</scope>
    <source>
        <strain evidence="12">cv. Huhao1</strain>
        <tissue evidence="11">Leaf</tissue>
    </source>
</reference>
<dbReference type="GO" id="GO:0032549">
    <property type="term" value="F:ribonucleoside binding"/>
    <property type="evidence" value="ECO:0007669"/>
    <property type="project" value="InterPro"/>
</dbReference>
<dbReference type="AlphaFoldDB" id="A0A2U1PW99"/>
<evidence type="ECO:0000313" key="11">
    <source>
        <dbReference type="EMBL" id="PWA90002.1"/>
    </source>
</evidence>
<evidence type="ECO:0000256" key="4">
    <source>
        <dbReference type="ARBA" id="ARBA00022679"/>
    </source>
</evidence>
<accession>A0A2U1PW99</accession>
<evidence type="ECO:0000256" key="7">
    <source>
        <dbReference type="ARBA" id="ARBA00048552"/>
    </source>
</evidence>
<dbReference type="InterPro" id="IPR015712">
    <property type="entry name" value="DNA-dir_RNA_pol_su2"/>
</dbReference>
<evidence type="ECO:0000256" key="2">
    <source>
        <dbReference type="ARBA" id="ARBA00012418"/>
    </source>
</evidence>
<dbReference type="GO" id="GO:0003899">
    <property type="term" value="F:DNA-directed RNA polymerase activity"/>
    <property type="evidence" value="ECO:0007669"/>
    <property type="project" value="UniProtKB-EC"/>
</dbReference>
<dbReference type="EMBL" id="PKPP01000664">
    <property type="protein sequence ID" value="PWA90002.1"/>
    <property type="molecule type" value="Genomic_DNA"/>
</dbReference>
<dbReference type="Pfam" id="PF04565">
    <property type="entry name" value="RNA_pol_Rpb2_3"/>
    <property type="match status" value="1"/>
</dbReference>
<evidence type="ECO:0000256" key="6">
    <source>
        <dbReference type="ARBA" id="ARBA00023163"/>
    </source>
</evidence>
<dbReference type="GO" id="GO:0003677">
    <property type="term" value="F:DNA binding"/>
    <property type="evidence" value="ECO:0007669"/>
    <property type="project" value="InterPro"/>
</dbReference>
<dbReference type="Gene3D" id="3.90.1100.10">
    <property type="match status" value="1"/>
</dbReference>
<dbReference type="EC" id="2.7.7.6" evidence="2"/>
<protein>
    <recommendedName>
        <fullName evidence="2">DNA-directed RNA polymerase</fullName>
        <ecNumber evidence="2">2.7.7.6</ecNumber>
    </recommendedName>
</protein>
<gene>
    <name evidence="11" type="ORF">CTI12_AA072620</name>
</gene>
<comment type="catalytic activity">
    <reaction evidence="7">
        <text>RNA(n) + a ribonucleoside 5'-triphosphate = RNA(n+1) + diphosphate</text>
        <dbReference type="Rhea" id="RHEA:21248"/>
        <dbReference type="Rhea" id="RHEA-COMP:14527"/>
        <dbReference type="Rhea" id="RHEA-COMP:17342"/>
        <dbReference type="ChEBI" id="CHEBI:33019"/>
        <dbReference type="ChEBI" id="CHEBI:61557"/>
        <dbReference type="ChEBI" id="CHEBI:140395"/>
        <dbReference type="EC" id="2.7.7.6"/>
    </reaction>
</comment>
<evidence type="ECO:0000256" key="1">
    <source>
        <dbReference type="ARBA" id="ARBA00006835"/>
    </source>
</evidence>
<evidence type="ECO:0000259" key="9">
    <source>
        <dbReference type="Pfam" id="PF04561"/>
    </source>
</evidence>
<dbReference type="Pfam" id="PF04561">
    <property type="entry name" value="RNA_pol_Rpb2_2"/>
    <property type="match status" value="1"/>
</dbReference>
<keyword evidence="12" id="KW-1185">Reference proteome</keyword>
<organism evidence="11 12">
    <name type="scientific">Artemisia annua</name>
    <name type="common">Sweet wormwood</name>
    <dbReference type="NCBI Taxonomy" id="35608"/>
    <lineage>
        <taxon>Eukaryota</taxon>
        <taxon>Viridiplantae</taxon>
        <taxon>Streptophyta</taxon>
        <taxon>Embryophyta</taxon>
        <taxon>Tracheophyta</taxon>
        <taxon>Spermatophyta</taxon>
        <taxon>Magnoliopsida</taxon>
        <taxon>eudicotyledons</taxon>
        <taxon>Gunneridae</taxon>
        <taxon>Pentapetalae</taxon>
        <taxon>asterids</taxon>
        <taxon>campanulids</taxon>
        <taxon>Asterales</taxon>
        <taxon>Asteraceae</taxon>
        <taxon>Asteroideae</taxon>
        <taxon>Anthemideae</taxon>
        <taxon>Artemisiinae</taxon>
        <taxon>Artemisia</taxon>
    </lineage>
</organism>
<dbReference type="InterPro" id="IPR007642">
    <property type="entry name" value="RNA_pol_Rpb2_2"/>
</dbReference>
<proteinExistence type="inferred from homology"/>
<evidence type="ECO:0000256" key="5">
    <source>
        <dbReference type="ARBA" id="ARBA00022695"/>
    </source>
</evidence>
<sequence length="311" mass="35041">MAFLYDNCTLPIMLKNDECIIYQKDEVALVKLVPIMVVFNAMGMETDEKVVQMLGRNPIYADLLRPSIEECSEHRIYTQYEALEFLETKVLRRLSFIGAFGFMTKIRPPYEKSLMKVGDRPRALQPSQWCMLCPCDTREGEGCGSVINLALMAHVTTDEDEGPIATLCRVLGVSAMELLAGEDIQDPSSYMIILNGSIIGKHNSARIALYEGEATETTHIEMNHSRSWVFVLGLFLFLTTISHQEIPIRLTTTYQKHVNGQDKFCGPNRNDLDPKDHVGGKFSSRLGQKGVYGPLFNKKIFLSLNVTYAKT</sequence>